<dbReference type="KEGG" id="halg:HUG10_21145"/>
<evidence type="ECO:0000313" key="2">
    <source>
        <dbReference type="Proteomes" id="UP000509750"/>
    </source>
</evidence>
<evidence type="ECO:0000313" key="1">
    <source>
        <dbReference type="EMBL" id="QLG30095.1"/>
    </source>
</evidence>
<dbReference type="Proteomes" id="UP000509750">
    <property type="component" value="Plasmid unnamed3"/>
</dbReference>
<sequence>MSFEDDREEAMDSFNDMSPAELEELLHVEPEFDPEHQIEMLREEVESLAYDADVLDDGATFEVVEKALLHPDPLWEEDTVWWFEYDGDEGFAVRDPEGTVRGEVEGEDAFDQFGEIASEYHREEQIRRFKARVKAGRADEGEMCLLPNGKLELTEDGMVAVFDPQRELAEVAHIDDPLDEIVVGVIDDWKQQMRAKYAGTPMEEHWD</sequence>
<name>A0A7D5KPB2_9EURY</name>
<reference evidence="1 2" key="1">
    <citation type="submission" date="2020-07" db="EMBL/GenBank/DDBJ databases">
        <title>Gai3-2, isolated from salt lake.</title>
        <authorList>
            <person name="Cui H."/>
            <person name="Shi X."/>
        </authorList>
    </citation>
    <scope>NUCLEOTIDE SEQUENCE [LARGE SCALE GENOMIC DNA]</scope>
    <source>
        <strain evidence="1 2">Gai3-2</strain>
        <plasmid evidence="1 2">unnamed3</plasmid>
    </source>
</reference>
<protein>
    <submittedName>
        <fullName evidence="1">Uncharacterized protein</fullName>
    </submittedName>
</protein>
<geneLocation type="plasmid" evidence="1 2">
    <name>unnamed3</name>
</geneLocation>
<proteinExistence type="predicted"/>
<dbReference type="EMBL" id="CP058532">
    <property type="protein sequence ID" value="QLG30095.1"/>
    <property type="molecule type" value="Genomic_DNA"/>
</dbReference>
<dbReference type="AlphaFoldDB" id="A0A7D5KPB2"/>
<gene>
    <name evidence="1" type="ORF">HUG10_21145</name>
</gene>
<organism evidence="1 2">
    <name type="scientific">Halorarum halophilum</name>
    <dbReference type="NCBI Taxonomy" id="2743090"/>
    <lineage>
        <taxon>Archaea</taxon>
        <taxon>Methanobacteriati</taxon>
        <taxon>Methanobacteriota</taxon>
        <taxon>Stenosarchaea group</taxon>
        <taxon>Halobacteria</taxon>
        <taxon>Halobacteriales</taxon>
        <taxon>Haloferacaceae</taxon>
        <taxon>Halorarum</taxon>
    </lineage>
</organism>
<keyword evidence="2" id="KW-1185">Reference proteome</keyword>
<keyword evidence="1" id="KW-0614">Plasmid</keyword>
<dbReference type="RefSeq" id="WP_179171669.1">
    <property type="nucleotide sequence ID" value="NZ_CP058532.1"/>
</dbReference>
<dbReference type="GeneID" id="56031396"/>
<accession>A0A7D5KPB2</accession>